<dbReference type="EMBL" id="BARW01001840">
    <property type="protein sequence ID" value="GAI64461.1"/>
    <property type="molecule type" value="Genomic_DNA"/>
</dbReference>
<evidence type="ECO:0000313" key="2">
    <source>
        <dbReference type="EMBL" id="GAI64461.1"/>
    </source>
</evidence>
<feature type="non-terminal residue" evidence="2">
    <location>
        <position position="470"/>
    </location>
</feature>
<dbReference type="InterPro" id="IPR004805">
    <property type="entry name" value="DnaE2/DnaE/PolC"/>
</dbReference>
<dbReference type="Pfam" id="PF07733">
    <property type="entry name" value="DNA_pol3_alpha"/>
    <property type="match status" value="1"/>
</dbReference>
<reference evidence="2" key="1">
    <citation type="journal article" date="2014" name="Front. Microbiol.">
        <title>High frequency of phylogenetically diverse reductive dehalogenase-homologous genes in deep subseafloor sedimentary metagenomes.</title>
        <authorList>
            <person name="Kawai M."/>
            <person name="Futagami T."/>
            <person name="Toyoda A."/>
            <person name="Takaki Y."/>
            <person name="Nishi S."/>
            <person name="Hori S."/>
            <person name="Arai W."/>
            <person name="Tsubouchi T."/>
            <person name="Morono Y."/>
            <person name="Uchiyama I."/>
            <person name="Ito T."/>
            <person name="Fujiyama A."/>
            <person name="Inagaki F."/>
            <person name="Takami H."/>
        </authorList>
    </citation>
    <scope>NUCLEOTIDE SEQUENCE</scope>
    <source>
        <strain evidence="2">Expedition CK06-06</strain>
    </source>
</reference>
<feature type="non-terminal residue" evidence="2">
    <location>
        <position position="1"/>
    </location>
</feature>
<dbReference type="PANTHER" id="PTHR32294:SF0">
    <property type="entry name" value="DNA POLYMERASE III SUBUNIT ALPHA"/>
    <property type="match status" value="1"/>
</dbReference>
<comment type="caution">
    <text evidence="2">The sequence shown here is derived from an EMBL/GenBank/DDBJ whole genome shotgun (WGS) entry which is preliminary data.</text>
</comment>
<protein>
    <recommendedName>
        <fullName evidence="1">Polymerase/histidinol phosphatase N-terminal domain-containing protein</fullName>
    </recommendedName>
</protein>
<dbReference type="InterPro" id="IPR011708">
    <property type="entry name" value="DNA_pol3_alpha_NTPase_dom"/>
</dbReference>
<dbReference type="InterPro" id="IPR003141">
    <property type="entry name" value="Pol/His_phosphatase_N"/>
</dbReference>
<dbReference type="SUPFAM" id="SSF89550">
    <property type="entry name" value="PHP domain-like"/>
    <property type="match status" value="1"/>
</dbReference>
<dbReference type="InterPro" id="IPR016195">
    <property type="entry name" value="Pol/histidinol_Pase-like"/>
</dbReference>
<dbReference type="GO" id="GO:0008408">
    <property type="term" value="F:3'-5' exonuclease activity"/>
    <property type="evidence" value="ECO:0007669"/>
    <property type="project" value="InterPro"/>
</dbReference>
<organism evidence="2">
    <name type="scientific">marine sediment metagenome</name>
    <dbReference type="NCBI Taxonomy" id="412755"/>
    <lineage>
        <taxon>unclassified sequences</taxon>
        <taxon>metagenomes</taxon>
        <taxon>ecological metagenomes</taxon>
    </lineage>
</organism>
<dbReference type="Pfam" id="PF02811">
    <property type="entry name" value="PHP"/>
    <property type="match status" value="1"/>
</dbReference>
<accession>X1RBU4</accession>
<evidence type="ECO:0000259" key="1">
    <source>
        <dbReference type="SMART" id="SM00481"/>
    </source>
</evidence>
<feature type="domain" description="Polymerase/histidinol phosphatase N-terminal" evidence="1">
    <location>
        <begin position="1"/>
        <end position="62"/>
    </location>
</feature>
<dbReference type="CDD" id="cd12113">
    <property type="entry name" value="PHP_PolIIIA_DnaE3"/>
    <property type="match status" value="1"/>
</dbReference>
<dbReference type="GO" id="GO:0006260">
    <property type="term" value="P:DNA replication"/>
    <property type="evidence" value="ECO:0007669"/>
    <property type="project" value="InterPro"/>
</dbReference>
<dbReference type="AlphaFoldDB" id="X1RBU4"/>
<dbReference type="InterPro" id="IPR041931">
    <property type="entry name" value="DNA_pol3_alpha_thumb_dom"/>
</dbReference>
<dbReference type="Gene3D" id="1.10.10.1600">
    <property type="entry name" value="Bacterial DNA polymerase III alpha subunit, thumb domain"/>
    <property type="match status" value="1"/>
</dbReference>
<dbReference type="PANTHER" id="PTHR32294">
    <property type="entry name" value="DNA POLYMERASE III SUBUNIT ALPHA"/>
    <property type="match status" value="1"/>
</dbReference>
<gene>
    <name evidence="2" type="ORF">S12H4_05524</name>
</gene>
<sequence length="470" mass="53346">TEYSLLDGMCRIPQLVSRAKELGMDSLAITDHGVMYGAIEFYLAAKEAGIKPIIGCEVYVAQDSRFSRSASDKNNYHLILLAKNQTGYRNLIQLTTKAHLESFYYKPRVDKELLQEYHQGLIALSACVAGEVPRLILEGRFQEAKQAALWYKQTFGDFYLEIQRHPIPELEQINQGLISMSSELDIPLVATNDVHYVDQEDASAHDLLLCIGTNSSIHDDKRMKMAGDFFYLKPPSEMAELFKDIPQAMENTERIAGMCNLKLGFGRLYLPEIELPEGKTADQFLADLCYEGLPQYYPQPTPEIEQRLSYELEVIKQTQFANYFLVVWDIISFAKKHNILFGVRGSAAASIVLHCLGITEVDPIENKLVFERFLNLERREMPDIDLDFEDNRRDEVISYVSQKYGQDHVAQIITFGTLGARAALRDVGRALGMPYSEVDRVARLVPFAPGMSLARALDENNELSNIYRED</sequence>
<name>X1RBU4_9ZZZZ</name>
<dbReference type="SMART" id="SM00481">
    <property type="entry name" value="POLIIIAc"/>
    <property type="match status" value="1"/>
</dbReference>
<dbReference type="Gene3D" id="3.20.20.140">
    <property type="entry name" value="Metal-dependent hydrolases"/>
    <property type="match status" value="1"/>
</dbReference>
<dbReference type="NCBIfam" id="TIGR00594">
    <property type="entry name" value="polc"/>
    <property type="match status" value="1"/>
</dbReference>
<dbReference type="InterPro" id="IPR004013">
    <property type="entry name" value="PHP_dom"/>
</dbReference>
<proteinExistence type="predicted"/>